<evidence type="ECO:0000313" key="11">
    <source>
        <dbReference type="Proteomes" id="UP000032749"/>
    </source>
</evidence>
<organism evidence="10 11">
    <name type="scientific">Oleispira antarctica RB-8</name>
    <dbReference type="NCBI Taxonomy" id="698738"/>
    <lineage>
        <taxon>Bacteria</taxon>
        <taxon>Pseudomonadati</taxon>
        <taxon>Pseudomonadota</taxon>
        <taxon>Gammaproteobacteria</taxon>
        <taxon>Oceanospirillales</taxon>
        <taxon>Oceanospirillaceae</taxon>
        <taxon>Oleispira</taxon>
    </lineage>
</organism>
<dbReference type="InterPro" id="IPR011805">
    <property type="entry name" value="RNase_R"/>
</dbReference>
<dbReference type="InterPro" id="IPR013223">
    <property type="entry name" value="RNase_B_OB_dom"/>
</dbReference>
<dbReference type="EMBL" id="FO203512">
    <property type="protein sequence ID" value="CCK75352.1"/>
    <property type="molecule type" value="Genomic_DNA"/>
</dbReference>
<evidence type="ECO:0000256" key="6">
    <source>
        <dbReference type="ARBA" id="ARBA00022839"/>
    </source>
</evidence>
<comment type="catalytic activity">
    <reaction evidence="1 8">
        <text>Exonucleolytic cleavage in the 3'- to 5'-direction to yield nucleoside 5'-phosphates.</text>
        <dbReference type="EC" id="3.1.13.1"/>
    </reaction>
</comment>
<dbReference type="SUPFAM" id="SSF50249">
    <property type="entry name" value="Nucleic acid-binding proteins"/>
    <property type="match status" value="4"/>
</dbReference>
<dbReference type="AlphaFoldDB" id="R4YL74"/>
<protein>
    <recommendedName>
        <fullName evidence="8">Ribonuclease R</fullName>
        <shortName evidence="8">RNase R</shortName>
        <ecNumber evidence="8">3.1.13.1</ecNumber>
    </recommendedName>
</protein>
<dbReference type="HOGENOM" id="CLU_002333_7_0_6"/>
<dbReference type="InterPro" id="IPR004476">
    <property type="entry name" value="RNase_II/RNase_R"/>
</dbReference>
<keyword evidence="5 8" id="KW-0378">Hydrolase</keyword>
<comment type="similarity">
    <text evidence="8">Belongs to the RNR ribonuclease family. RNase R subfamily.</text>
</comment>
<dbReference type="InterPro" id="IPR003029">
    <property type="entry name" value="S1_domain"/>
</dbReference>
<keyword evidence="6 8" id="KW-0269">Exonuclease</keyword>
<reference evidence="10 11" key="1">
    <citation type="journal article" date="2013" name="Nat. Commun.">
        <title>Genome sequence and functional genomic analysis of the oil-degrading bacterium Oleispira antarctica.</title>
        <authorList>
            <person name="Kube M."/>
            <person name="Chernikova T.N."/>
            <person name="Al-Ramahi Y."/>
            <person name="Beloqui A."/>
            <person name="Lopez-Cortez N."/>
            <person name="Guazzaroni M.E."/>
            <person name="Heipieper H.J."/>
            <person name="Klages S."/>
            <person name="Kotsyurbenko O.R."/>
            <person name="Langer I."/>
            <person name="Nechitaylo T.Y."/>
            <person name="Lunsdorf H."/>
            <person name="Fernandez M."/>
            <person name="Juarez S."/>
            <person name="Ciordia S."/>
            <person name="Singer A."/>
            <person name="Kagan O."/>
            <person name="Egorova O."/>
            <person name="Petit P.A."/>
            <person name="Stogios P."/>
            <person name="Kim Y."/>
            <person name="Tchigvintsev A."/>
            <person name="Flick R."/>
            <person name="Denaro R."/>
            <person name="Genovese M."/>
            <person name="Albar J.P."/>
            <person name="Reva O.N."/>
            <person name="Martinez-Gomariz M."/>
            <person name="Tran H."/>
            <person name="Ferrer M."/>
            <person name="Savchenko A."/>
            <person name="Yakunin A.F."/>
            <person name="Yakimov M.M."/>
            <person name="Golyshina O.V."/>
            <person name="Reinhardt R."/>
            <person name="Golyshin P.N."/>
        </authorList>
    </citation>
    <scope>NUCLEOTIDE SEQUENCE [LARGE SCALE GENOMIC DNA]</scope>
</reference>
<evidence type="ECO:0000256" key="5">
    <source>
        <dbReference type="ARBA" id="ARBA00022801"/>
    </source>
</evidence>
<evidence type="ECO:0000313" key="10">
    <source>
        <dbReference type="EMBL" id="CCK75352.1"/>
    </source>
</evidence>
<feature type="domain" description="S1 motif" evidence="9">
    <location>
        <begin position="673"/>
        <end position="738"/>
    </location>
</feature>
<comment type="subcellular location">
    <subcellularLocation>
        <location evidence="2 8">Cytoplasm</location>
    </subcellularLocation>
</comment>
<evidence type="ECO:0000259" key="9">
    <source>
        <dbReference type="PROSITE" id="PS50126"/>
    </source>
</evidence>
<evidence type="ECO:0000256" key="7">
    <source>
        <dbReference type="ARBA" id="ARBA00022884"/>
    </source>
</evidence>
<accession>R4YL74</accession>
<evidence type="ECO:0000256" key="1">
    <source>
        <dbReference type="ARBA" id="ARBA00001849"/>
    </source>
</evidence>
<sequence length="750" mass="84127">MGDSKENIFILNATNQQSDFKTYSNPIPSREFIMNTVAKVRKNLNREQIANELGLDNPEQKEGLRRRLKAMERDGQLMLNKHNAYHLVDQNLLVTGVVSIHPDGFAFVSYSATEKDLFLPAGQVAHLFDGDVVQVLMAPASAGRRGQNKLIKVIERKTTHIVGELKRKGNHYFLLPENSKISQKVDVDNNALLDAKIGQYVNAEIIEYPTYRQTTLVQITEVLGHPQDPGMEIKVALRRHGIASDWDDELLDHADKLGTKVAEKDKTARADYRDLPFVTIDGEDAKDFDDAVYCEKDESGDWRLLVAIADVSHYVRPDDLLDQEAQSRATSIYFPGHVVPMIPKALSNGLCSLNPNVDRLALVCEMTITPQGQMINADFCEAVIHSHARLTYDQANAVVVNNVSGAKRQTKLAKQVIETNPSVVPYLEDLHTLYNVLKPARTKRGAIDFDTQELKFNLTNKQKIASMSPVIRNDAHKMIEEFMLCANVATANFLQTNKIPALYRSHEGPTQKKLTLLRTFLAEKGISLGGGEKPLSRHYNQLLSSIDQRGDASIIRTMLLRSQSQAQYSPKNDGHFGLAYDAYAHFTSPIRRYPDLLAHRAIRAKIHSQTSTLQRVLNRFTKNQGLANKAYPYDSKAMEELGTHCSNQSRQADEVSREVENWLKCQYMQKFKGESFAATISGITNFGLFVELDQMGIEGLVHISNLDNSTEGYAFGDKIDVVLNKVDLQQRKIDFSIQSDAQQDVAQLSG</sequence>
<dbReference type="STRING" id="698738.OLEAN_C11760"/>
<dbReference type="InterPro" id="IPR011129">
    <property type="entry name" value="CSD"/>
</dbReference>
<dbReference type="PANTHER" id="PTHR23355:SF9">
    <property type="entry name" value="DIS3-LIKE EXONUCLEASE 2"/>
    <property type="match status" value="1"/>
</dbReference>
<dbReference type="CDD" id="cd04471">
    <property type="entry name" value="S1_RNase_R"/>
    <property type="match status" value="1"/>
</dbReference>
<dbReference type="GO" id="GO:0008859">
    <property type="term" value="F:exoribonuclease II activity"/>
    <property type="evidence" value="ECO:0007669"/>
    <property type="project" value="UniProtKB-UniRule"/>
</dbReference>
<keyword evidence="7 8" id="KW-0694">RNA-binding</keyword>
<comment type="function">
    <text evidence="8">3'-5' exoribonuclease that releases 5'-nucleoside monophosphates and is involved in maturation of structured RNAs.</text>
</comment>
<evidence type="ECO:0000256" key="2">
    <source>
        <dbReference type="ARBA" id="ARBA00004496"/>
    </source>
</evidence>
<dbReference type="SMART" id="SM00357">
    <property type="entry name" value="CSP"/>
    <property type="match status" value="1"/>
</dbReference>
<dbReference type="Pfam" id="PF00773">
    <property type="entry name" value="RNB"/>
    <property type="match status" value="1"/>
</dbReference>
<gene>
    <name evidence="8 10" type="primary">rnr</name>
    <name evidence="10" type="ORF">OLEAN_C11760</name>
</gene>
<dbReference type="Proteomes" id="UP000032749">
    <property type="component" value="Chromosome"/>
</dbReference>
<dbReference type="InterPro" id="IPR040476">
    <property type="entry name" value="CSD2"/>
</dbReference>
<keyword evidence="3 8" id="KW-0963">Cytoplasm</keyword>
<dbReference type="Pfam" id="PF00575">
    <property type="entry name" value="S1"/>
    <property type="match status" value="1"/>
</dbReference>
<proteinExistence type="inferred from homology"/>
<dbReference type="InterPro" id="IPR001900">
    <property type="entry name" value="RNase_II/R"/>
</dbReference>
<dbReference type="Pfam" id="PF08206">
    <property type="entry name" value="OB_RNB"/>
    <property type="match status" value="1"/>
</dbReference>
<dbReference type="InterPro" id="IPR050180">
    <property type="entry name" value="RNR_Ribonuclease"/>
</dbReference>
<keyword evidence="11" id="KW-1185">Reference proteome</keyword>
<name>R4YL74_OLEAN</name>
<dbReference type="GO" id="GO:0006402">
    <property type="term" value="P:mRNA catabolic process"/>
    <property type="evidence" value="ECO:0007669"/>
    <property type="project" value="TreeGrafter"/>
</dbReference>
<dbReference type="SMART" id="SM00316">
    <property type="entry name" value="S1"/>
    <property type="match status" value="1"/>
</dbReference>
<dbReference type="Gene3D" id="2.40.50.140">
    <property type="entry name" value="Nucleic acid-binding proteins"/>
    <property type="match status" value="2"/>
</dbReference>
<dbReference type="NCBIfam" id="TIGR00358">
    <property type="entry name" value="3_prime_RNase"/>
    <property type="match status" value="1"/>
</dbReference>
<dbReference type="PANTHER" id="PTHR23355">
    <property type="entry name" value="RIBONUCLEASE"/>
    <property type="match status" value="1"/>
</dbReference>
<dbReference type="KEGG" id="oai:OLEAN_C11760"/>
<dbReference type="InterPro" id="IPR022966">
    <property type="entry name" value="RNase_II/R_CS"/>
</dbReference>
<dbReference type="OrthoDB" id="9764149at2"/>
<dbReference type="InterPro" id="IPR012340">
    <property type="entry name" value="NA-bd_OB-fold"/>
</dbReference>
<dbReference type="GO" id="GO:0005829">
    <property type="term" value="C:cytosol"/>
    <property type="evidence" value="ECO:0007669"/>
    <property type="project" value="UniProtKB-ARBA"/>
</dbReference>
<dbReference type="GO" id="GO:0003723">
    <property type="term" value="F:RNA binding"/>
    <property type="evidence" value="ECO:0007669"/>
    <property type="project" value="UniProtKB-UniRule"/>
</dbReference>
<evidence type="ECO:0000256" key="4">
    <source>
        <dbReference type="ARBA" id="ARBA00022722"/>
    </source>
</evidence>
<dbReference type="NCBIfam" id="TIGR02063">
    <property type="entry name" value="RNase_R"/>
    <property type="match status" value="1"/>
</dbReference>
<dbReference type="SMART" id="SM00955">
    <property type="entry name" value="RNB"/>
    <property type="match status" value="1"/>
</dbReference>
<evidence type="ECO:0000256" key="8">
    <source>
        <dbReference type="HAMAP-Rule" id="MF_01895"/>
    </source>
</evidence>
<dbReference type="Pfam" id="PF17876">
    <property type="entry name" value="CSD2"/>
    <property type="match status" value="1"/>
</dbReference>
<dbReference type="PROSITE" id="PS01175">
    <property type="entry name" value="RIBONUCLEASE_II"/>
    <property type="match status" value="1"/>
</dbReference>
<keyword evidence="4 8" id="KW-0540">Nuclease</keyword>
<dbReference type="HAMAP" id="MF_01895">
    <property type="entry name" value="RNase_R"/>
    <property type="match status" value="1"/>
</dbReference>
<evidence type="ECO:0000256" key="3">
    <source>
        <dbReference type="ARBA" id="ARBA00022490"/>
    </source>
</evidence>
<dbReference type="PROSITE" id="PS50126">
    <property type="entry name" value="S1"/>
    <property type="match status" value="1"/>
</dbReference>
<dbReference type="PATRIC" id="fig|698738.3.peg.1221"/>
<dbReference type="EC" id="3.1.13.1" evidence="8"/>